<organism evidence="6 7">
    <name type="scientific">Asanoa siamensis</name>
    <dbReference type="NCBI Taxonomy" id="926357"/>
    <lineage>
        <taxon>Bacteria</taxon>
        <taxon>Bacillati</taxon>
        <taxon>Actinomycetota</taxon>
        <taxon>Actinomycetes</taxon>
        <taxon>Micromonosporales</taxon>
        <taxon>Micromonosporaceae</taxon>
        <taxon>Asanoa</taxon>
    </lineage>
</organism>
<dbReference type="EMBL" id="BONE01000044">
    <property type="protein sequence ID" value="GIF75510.1"/>
    <property type="molecule type" value="Genomic_DNA"/>
</dbReference>
<evidence type="ECO:0000259" key="5">
    <source>
        <dbReference type="Pfam" id="PF06803"/>
    </source>
</evidence>
<reference evidence="6 7" key="1">
    <citation type="submission" date="2021-01" db="EMBL/GenBank/DDBJ databases">
        <title>Whole genome shotgun sequence of Asanoa siamensis NBRC 107932.</title>
        <authorList>
            <person name="Komaki H."/>
            <person name="Tamura T."/>
        </authorList>
    </citation>
    <scope>NUCLEOTIDE SEQUENCE [LARGE SCALE GENOMIC DNA]</scope>
    <source>
        <strain evidence="6 7">NBRC 107932</strain>
    </source>
</reference>
<sequence>MAKTLKRTAAFAALGRALTAGARGGPGLGTRLAALPRMIKATASGEYDGGLRLAMMTAATIYVISPLDFVPEAFLAIFGLVDDVVAATWLAGAVLAETERFLAWEARQKGVIPGTVLP</sequence>
<keyword evidence="7" id="KW-1185">Reference proteome</keyword>
<name>A0ABQ4CW61_9ACTN</name>
<evidence type="ECO:0000256" key="3">
    <source>
        <dbReference type="ARBA" id="ARBA00022989"/>
    </source>
</evidence>
<dbReference type="Pfam" id="PF06803">
    <property type="entry name" value="DUF1232"/>
    <property type="match status" value="1"/>
</dbReference>
<evidence type="ECO:0000313" key="6">
    <source>
        <dbReference type="EMBL" id="GIF75510.1"/>
    </source>
</evidence>
<evidence type="ECO:0000256" key="1">
    <source>
        <dbReference type="ARBA" id="ARBA00004127"/>
    </source>
</evidence>
<keyword evidence="3" id="KW-1133">Transmembrane helix</keyword>
<feature type="domain" description="DUF1232" evidence="5">
    <location>
        <begin position="53"/>
        <end position="89"/>
    </location>
</feature>
<dbReference type="Proteomes" id="UP000604117">
    <property type="component" value="Unassembled WGS sequence"/>
</dbReference>
<comment type="caution">
    <text evidence="6">The sequence shown here is derived from an EMBL/GenBank/DDBJ whole genome shotgun (WGS) entry which is preliminary data.</text>
</comment>
<dbReference type="InterPro" id="IPR010652">
    <property type="entry name" value="DUF1232"/>
</dbReference>
<dbReference type="RefSeq" id="WP_203716371.1">
    <property type="nucleotide sequence ID" value="NZ_BONE01000044.1"/>
</dbReference>
<comment type="subcellular location">
    <subcellularLocation>
        <location evidence="1">Endomembrane system</location>
        <topology evidence="1">Multi-pass membrane protein</topology>
    </subcellularLocation>
</comment>
<accession>A0ABQ4CW61</accession>
<protein>
    <recommendedName>
        <fullName evidence="5">DUF1232 domain-containing protein</fullName>
    </recommendedName>
</protein>
<keyword evidence="4" id="KW-0472">Membrane</keyword>
<evidence type="ECO:0000256" key="4">
    <source>
        <dbReference type="ARBA" id="ARBA00023136"/>
    </source>
</evidence>
<evidence type="ECO:0000256" key="2">
    <source>
        <dbReference type="ARBA" id="ARBA00022692"/>
    </source>
</evidence>
<gene>
    <name evidence="6" type="ORF">Asi02nite_50280</name>
</gene>
<evidence type="ECO:0000313" key="7">
    <source>
        <dbReference type="Proteomes" id="UP000604117"/>
    </source>
</evidence>
<keyword evidence="2" id="KW-0812">Transmembrane</keyword>
<proteinExistence type="predicted"/>